<evidence type="ECO:0000313" key="3">
    <source>
        <dbReference type="EMBL" id="CAB4293139.1"/>
    </source>
</evidence>
<feature type="signal peptide" evidence="2">
    <location>
        <begin position="1"/>
        <end position="27"/>
    </location>
</feature>
<dbReference type="AlphaFoldDB" id="A0A6J5VUX3"/>
<evidence type="ECO:0000256" key="1">
    <source>
        <dbReference type="ARBA" id="ARBA00022729"/>
    </source>
</evidence>
<dbReference type="OrthoDB" id="1572689at2759"/>
<dbReference type="PANTHER" id="PTHR33184">
    <property type="entry name" value="PROTEIN TAPETUM DETERMINANT 1-LIKE-RELATED"/>
    <property type="match status" value="1"/>
</dbReference>
<feature type="chain" id="PRO_5026747892" evidence="2">
    <location>
        <begin position="28"/>
        <end position="128"/>
    </location>
</feature>
<evidence type="ECO:0000256" key="2">
    <source>
        <dbReference type="SAM" id="SignalP"/>
    </source>
</evidence>
<dbReference type="GO" id="GO:0001709">
    <property type="term" value="P:cell fate determination"/>
    <property type="evidence" value="ECO:0007669"/>
    <property type="project" value="TreeGrafter"/>
</dbReference>
<gene>
    <name evidence="3" type="ORF">ORAREDHAP_LOCUS1865</name>
</gene>
<sequence>MASFHLCFSYMVMMLMVISCNLYGAHSGGCKARDISISQGKISETGIPKYSVQIANECVFDCAASDIHVHCGQFASTEVMNPAEFRRLSFDDCLVNNGQPLKPHQLISFTYSNTFMYPLAFKSAKFIC</sequence>
<evidence type="ECO:0000313" key="4">
    <source>
        <dbReference type="Proteomes" id="UP000507245"/>
    </source>
</evidence>
<protein>
    <submittedName>
        <fullName evidence="3">Uncharacterized protein</fullName>
    </submittedName>
</protein>
<dbReference type="InterPro" id="IPR040361">
    <property type="entry name" value="TPD1"/>
</dbReference>
<organism evidence="3 4">
    <name type="scientific">Prunus armeniaca</name>
    <name type="common">Apricot</name>
    <name type="synonym">Armeniaca vulgaris</name>
    <dbReference type="NCBI Taxonomy" id="36596"/>
    <lineage>
        <taxon>Eukaryota</taxon>
        <taxon>Viridiplantae</taxon>
        <taxon>Streptophyta</taxon>
        <taxon>Embryophyta</taxon>
        <taxon>Tracheophyta</taxon>
        <taxon>Spermatophyta</taxon>
        <taxon>Magnoliopsida</taxon>
        <taxon>eudicotyledons</taxon>
        <taxon>Gunneridae</taxon>
        <taxon>Pentapetalae</taxon>
        <taxon>rosids</taxon>
        <taxon>fabids</taxon>
        <taxon>Rosales</taxon>
        <taxon>Rosaceae</taxon>
        <taxon>Amygdaloideae</taxon>
        <taxon>Amygdaleae</taxon>
        <taxon>Prunus</taxon>
    </lineage>
</organism>
<dbReference type="PANTHER" id="PTHR33184:SF2">
    <property type="entry name" value="APPLE DOMAIN-CONTAINING PROTEIN"/>
    <property type="match status" value="1"/>
</dbReference>
<reference evidence="4" key="1">
    <citation type="journal article" date="2020" name="Genome Biol.">
        <title>Gamete binning: chromosome-level and haplotype-resolved genome assembly enabled by high-throughput single-cell sequencing of gamete genomes.</title>
        <authorList>
            <person name="Campoy J.A."/>
            <person name="Sun H."/>
            <person name="Goel M."/>
            <person name="Jiao W.-B."/>
            <person name="Folz-Donahue K."/>
            <person name="Wang N."/>
            <person name="Rubio M."/>
            <person name="Liu C."/>
            <person name="Kukat C."/>
            <person name="Ruiz D."/>
            <person name="Huettel B."/>
            <person name="Schneeberger K."/>
        </authorList>
    </citation>
    <scope>NUCLEOTIDE SEQUENCE [LARGE SCALE GENOMIC DNA]</scope>
    <source>
        <strain evidence="4">cv. Rojo Pasion</strain>
    </source>
</reference>
<dbReference type="Proteomes" id="UP000507245">
    <property type="component" value="Unassembled WGS sequence"/>
</dbReference>
<keyword evidence="1 2" id="KW-0732">Signal</keyword>
<dbReference type="EMBL" id="CAEKKB010000001">
    <property type="protein sequence ID" value="CAB4293139.1"/>
    <property type="molecule type" value="Genomic_DNA"/>
</dbReference>
<dbReference type="Pfam" id="PF24068">
    <property type="entry name" value="TPD1_C"/>
    <property type="match status" value="1"/>
</dbReference>
<name>A0A6J5VUX3_PRUAR</name>
<accession>A0A6J5VUX3</accession>
<keyword evidence="4" id="KW-1185">Reference proteome</keyword>
<proteinExistence type="predicted"/>